<feature type="transmembrane region" description="Helical" evidence="9">
    <location>
        <begin position="386"/>
        <end position="411"/>
    </location>
</feature>
<dbReference type="Proteomes" id="UP000515480">
    <property type="component" value="Chromosome"/>
</dbReference>
<comment type="subcellular location">
    <subcellularLocation>
        <location evidence="1">Cell membrane</location>
        <topology evidence="1">Multi-pass membrane protein</topology>
    </subcellularLocation>
</comment>
<evidence type="ECO:0000313" key="11">
    <source>
        <dbReference type="Proteomes" id="UP000515480"/>
    </source>
</evidence>
<keyword evidence="5 9" id="KW-0812">Transmembrane</keyword>
<keyword evidence="7" id="KW-0406">Ion transport</keyword>
<reference evidence="10 11" key="1">
    <citation type="submission" date="2020-07" db="EMBL/GenBank/DDBJ databases">
        <title>Complete genome and description of Selenomonas timonensis sp. nov., a new bacterium isolated from a gingivitis subject.</title>
        <authorList>
            <person name="Antezack A."/>
        </authorList>
    </citation>
    <scope>NUCLEOTIDE SEQUENCE [LARGE SCALE GENOMIC DNA]</scope>
    <source>
        <strain evidence="10 11">Marseille-Q3039</strain>
    </source>
</reference>
<feature type="transmembrane region" description="Helical" evidence="9">
    <location>
        <begin position="324"/>
        <end position="341"/>
    </location>
</feature>
<accession>A0A7G7VHN2</accession>
<feature type="transmembrane region" description="Helical" evidence="9">
    <location>
        <begin position="417"/>
        <end position="436"/>
    </location>
</feature>
<evidence type="ECO:0000256" key="1">
    <source>
        <dbReference type="ARBA" id="ARBA00004651"/>
    </source>
</evidence>
<protein>
    <submittedName>
        <fullName evidence="10">TrkH family potassium uptake protein</fullName>
    </submittedName>
</protein>
<keyword evidence="8 9" id="KW-0472">Membrane</keyword>
<feature type="transmembrane region" description="Helical" evidence="9">
    <location>
        <begin position="12"/>
        <end position="30"/>
    </location>
</feature>
<sequence>MRFDLFWVLMGRTAYVFAPLYLIPFAYGFAYGDSLAGSFLALGILAAILGMVFGNMGRSHMRQLSVQEGVLFLLAIWFLLAVLGMLPFHLAGLHLSPADTFFECVSALTTTGMTVFGDTLPPSLILWRALMSWFGGLLFIVILVTVLPVVSGCFGVDFNVRQARLFSPLWNRMTRPMREMTLLYIAITAVSVGIYLMAGDDIFTALILALFTIASGAGPMTGGLPPTPALMLGAGLVALLSALPLLTLWQLLHRRSGAMLTRHMELRAFFLLFLAAGVLLAIPALLHGTWSIIEALGFSFFYAVSFLSTNGLMLQGAAPFHTSAALLLILLAVIGGCMGSAAGGFRISRVLVLISLAWTELLRTLHPRMVLAVRQGGEVVPLHSAGRILVLAFFFAAVFSVSSLLIALAGLSPIETITLTVSCLTTTGGVASLAHLDTVAALPVWTKLVCTLLMILGRIEIFAFFLLLGTLFEDTRHRW</sequence>
<comment type="similarity">
    <text evidence="2">Belongs to the TrkH potassium transport family.</text>
</comment>
<organism evidence="10 11">
    <name type="scientific">Selenomonas timonae</name>
    <dbReference type="NCBI Taxonomy" id="2754044"/>
    <lineage>
        <taxon>Bacteria</taxon>
        <taxon>Bacillati</taxon>
        <taxon>Bacillota</taxon>
        <taxon>Negativicutes</taxon>
        <taxon>Selenomonadales</taxon>
        <taxon>Selenomonadaceae</taxon>
        <taxon>Selenomonas</taxon>
    </lineage>
</organism>
<name>A0A7G7VHN2_9FIRM</name>
<gene>
    <name evidence="10" type="ORF">H1B31_06915</name>
</gene>
<feature type="transmembrane region" description="Helical" evidence="9">
    <location>
        <begin position="36"/>
        <end position="57"/>
    </location>
</feature>
<evidence type="ECO:0000256" key="3">
    <source>
        <dbReference type="ARBA" id="ARBA00022448"/>
    </source>
</evidence>
<dbReference type="AlphaFoldDB" id="A0A7G7VHN2"/>
<evidence type="ECO:0000256" key="4">
    <source>
        <dbReference type="ARBA" id="ARBA00022475"/>
    </source>
</evidence>
<evidence type="ECO:0000256" key="6">
    <source>
        <dbReference type="ARBA" id="ARBA00022989"/>
    </source>
</evidence>
<keyword evidence="4" id="KW-1003">Cell membrane</keyword>
<dbReference type="InterPro" id="IPR003445">
    <property type="entry name" value="Cat_transpt"/>
</dbReference>
<dbReference type="GO" id="GO:0008324">
    <property type="term" value="F:monoatomic cation transmembrane transporter activity"/>
    <property type="evidence" value="ECO:0007669"/>
    <property type="project" value="InterPro"/>
</dbReference>
<feature type="transmembrane region" description="Helical" evidence="9">
    <location>
        <begin position="292"/>
        <end position="312"/>
    </location>
</feature>
<evidence type="ECO:0000256" key="7">
    <source>
        <dbReference type="ARBA" id="ARBA00023065"/>
    </source>
</evidence>
<dbReference type="PANTHER" id="PTHR32024:SF2">
    <property type="entry name" value="TRK SYSTEM POTASSIUM UPTAKE PROTEIN TRKG-RELATED"/>
    <property type="match status" value="1"/>
</dbReference>
<dbReference type="GO" id="GO:0030001">
    <property type="term" value="P:metal ion transport"/>
    <property type="evidence" value="ECO:0007669"/>
    <property type="project" value="UniProtKB-ARBA"/>
</dbReference>
<dbReference type="RefSeq" id="WP_185979793.1">
    <property type="nucleotide sequence ID" value="NZ_CP060204.1"/>
</dbReference>
<proteinExistence type="inferred from homology"/>
<evidence type="ECO:0000256" key="8">
    <source>
        <dbReference type="ARBA" id="ARBA00023136"/>
    </source>
</evidence>
<feature type="transmembrane region" description="Helical" evidence="9">
    <location>
        <begin position="69"/>
        <end position="90"/>
    </location>
</feature>
<feature type="transmembrane region" description="Helical" evidence="9">
    <location>
        <begin position="133"/>
        <end position="160"/>
    </location>
</feature>
<evidence type="ECO:0000256" key="5">
    <source>
        <dbReference type="ARBA" id="ARBA00022692"/>
    </source>
</evidence>
<keyword evidence="11" id="KW-1185">Reference proteome</keyword>
<feature type="transmembrane region" description="Helical" evidence="9">
    <location>
        <begin position="264"/>
        <end position="286"/>
    </location>
</feature>
<keyword evidence="6 9" id="KW-1133">Transmembrane helix</keyword>
<dbReference type="PANTHER" id="PTHR32024">
    <property type="entry name" value="TRK SYSTEM POTASSIUM UPTAKE PROTEIN TRKG-RELATED"/>
    <property type="match status" value="1"/>
</dbReference>
<feature type="transmembrane region" description="Helical" evidence="9">
    <location>
        <begin position="231"/>
        <end position="252"/>
    </location>
</feature>
<feature type="transmembrane region" description="Helical" evidence="9">
    <location>
        <begin position="181"/>
        <end position="211"/>
    </location>
</feature>
<evidence type="ECO:0000256" key="9">
    <source>
        <dbReference type="SAM" id="Phobius"/>
    </source>
</evidence>
<keyword evidence="3" id="KW-0813">Transport</keyword>
<dbReference type="Pfam" id="PF02386">
    <property type="entry name" value="TrkH"/>
    <property type="match status" value="2"/>
</dbReference>
<evidence type="ECO:0000313" key="10">
    <source>
        <dbReference type="EMBL" id="QNH53625.1"/>
    </source>
</evidence>
<dbReference type="KEGG" id="stim:H1B31_06915"/>
<dbReference type="EMBL" id="CP060204">
    <property type="protein sequence ID" value="QNH53625.1"/>
    <property type="molecule type" value="Genomic_DNA"/>
</dbReference>
<feature type="transmembrane region" description="Helical" evidence="9">
    <location>
        <begin position="448"/>
        <end position="472"/>
    </location>
</feature>
<evidence type="ECO:0000256" key="2">
    <source>
        <dbReference type="ARBA" id="ARBA00009137"/>
    </source>
</evidence>
<dbReference type="GO" id="GO:0005886">
    <property type="term" value="C:plasma membrane"/>
    <property type="evidence" value="ECO:0007669"/>
    <property type="project" value="UniProtKB-SubCell"/>
</dbReference>